<evidence type="ECO:0000313" key="4">
    <source>
        <dbReference type="Proteomes" id="UP000011087"/>
    </source>
</evidence>
<dbReference type="GeneID" id="17306989"/>
<evidence type="ECO:0000313" key="3">
    <source>
        <dbReference type="EnsemblProtists" id="EKX50135"/>
    </source>
</evidence>
<protein>
    <submittedName>
        <fullName evidence="2 3">Uncharacterized protein</fullName>
    </submittedName>
</protein>
<dbReference type="Proteomes" id="UP000011087">
    <property type="component" value="Unassembled WGS sequence"/>
</dbReference>
<dbReference type="HOGENOM" id="CLU_648040_0_0_1"/>
<dbReference type="AlphaFoldDB" id="L1JPL3"/>
<dbReference type="EMBL" id="JH992979">
    <property type="protein sequence ID" value="EKX50135.1"/>
    <property type="molecule type" value="Genomic_DNA"/>
</dbReference>
<accession>L1JPL3</accession>
<dbReference type="KEGG" id="gtt:GUITHDRAFT_135322"/>
<evidence type="ECO:0000313" key="2">
    <source>
        <dbReference type="EMBL" id="EKX50135.1"/>
    </source>
</evidence>
<feature type="coiled-coil region" evidence="1">
    <location>
        <begin position="24"/>
        <end position="83"/>
    </location>
</feature>
<proteinExistence type="predicted"/>
<sequence>MAGFEYSRLAASMQDELVVKDRQLADAHKKIFHLEARIEQLISREGADGQDGEKRRDFSFQDLMNENDQLRQALEEQKFLIDERISDEEVTHIQFRMAQNRDMARMEEGAKMQIDAASVELKRVKAEMKDWQQFATTTEDRLMRDRSAKLTCDGGMEGMPCAVRGGELLLTCGLKRQASIMQELQILQLKMELNSARDLQEDLLNAADQERSKGERAQELLDAAQKKIANLQARGSVVSQGGDEFPAQLQQLQNELETRDKIIASLEAERMHMLDDLRELPRIQGRCDELLEHLHFLNQHVHTLGEEKEREINHLVTKMKADQVKRLQDALAQESSAREHWQQQAALAESGALNEQLLTTQDELREKETALREIELDLMEAQERVQGLETELREAKREMEMLRGELRQVEIGEGGGGGGEGEWV</sequence>
<evidence type="ECO:0000256" key="1">
    <source>
        <dbReference type="SAM" id="Coils"/>
    </source>
</evidence>
<dbReference type="PaxDb" id="55529-EKX50135"/>
<reference evidence="3" key="3">
    <citation type="submission" date="2015-06" db="UniProtKB">
        <authorList>
            <consortium name="EnsemblProtists"/>
        </authorList>
    </citation>
    <scope>IDENTIFICATION</scope>
</reference>
<dbReference type="EnsemblProtists" id="EKX50135">
    <property type="protein sequence ID" value="EKX50135"/>
    <property type="gene ID" value="GUITHDRAFT_135322"/>
</dbReference>
<keyword evidence="1" id="KW-0175">Coiled coil</keyword>
<organism evidence="2">
    <name type="scientific">Guillardia theta (strain CCMP2712)</name>
    <name type="common">Cryptophyte</name>
    <dbReference type="NCBI Taxonomy" id="905079"/>
    <lineage>
        <taxon>Eukaryota</taxon>
        <taxon>Cryptophyceae</taxon>
        <taxon>Pyrenomonadales</taxon>
        <taxon>Geminigeraceae</taxon>
        <taxon>Guillardia</taxon>
    </lineage>
</organism>
<feature type="coiled-coil region" evidence="1">
    <location>
        <begin position="207"/>
        <end position="269"/>
    </location>
</feature>
<name>L1JPL3_GUITC</name>
<keyword evidence="4" id="KW-1185">Reference proteome</keyword>
<reference evidence="4" key="2">
    <citation type="submission" date="2012-11" db="EMBL/GenBank/DDBJ databases">
        <authorList>
            <person name="Kuo A."/>
            <person name="Curtis B.A."/>
            <person name="Tanifuji G."/>
            <person name="Burki F."/>
            <person name="Gruber A."/>
            <person name="Irimia M."/>
            <person name="Maruyama S."/>
            <person name="Arias M.C."/>
            <person name="Ball S.G."/>
            <person name="Gile G.H."/>
            <person name="Hirakawa Y."/>
            <person name="Hopkins J.F."/>
            <person name="Rensing S.A."/>
            <person name="Schmutz J."/>
            <person name="Symeonidi A."/>
            <person name="Elias M."/>
            <person name="Eveleigh R.J."/>
            <person name="Herman E.K."/>
            <person name="Klute M.J."/>
            <person name="Nakayama T."/>
            <person name="Obornik M."/>
            <person name="Reyes-Prieto A."/>
            <person name="Armbrust E.V."/>
            <person name="Aves S.J."/>
            <person name="Beiko R.G."/>
            <person name="Coutinho P."/>
            <person name="Dacks J.B."/>
            <person name="Durnford D.G."/>
            <person name="Fast N.M."/>
            <person name="Green B.R."/>
            <person name="Grisdale C."/>
            <person name="Hempe F."/>
            <person name="Henrissat B."/>
            <person name="Hoppner M.P."/>
            <person name="Ishida K.-I."/>
            <person name="Kim E."/>
            <person name="Koreny L."/>
            <person name="Kroth P.G."/>
            <person name="Liu Y."/>
            <person name="Malik S.-B."/>
            <person name="Maier U.G."/>
            <person name="McRose D."/>
            <person name="Mock T."/>
            <person name="Neilson J.A."/>
            <person name="Onodera N.T."/>
            <person name="Poole A.M."/>
            <person name="Pritham E.J."/>
            <person name="Richards T.A."/>
            <person name="Rocap G."/>
            <person name="Roy S.W."/>
            <person name="Sarai C."/>
            <person name="Schaack S."/>
            <person name="Shirato S."/>
            <person name="Slamovits C.H."/>
            <person name="Spencer D.F."/>
            <person name="Suzuki S."/>
            <person name="Worden A.Z."/>
            <person name="Zauner S."/>
            <person name="Barry K."/>
            <person name="Bell C."/>
            <person name="Bharti A.K."/>
            <person name="Crow J.A."/>
            <person name="Grimwood J."/>
            <person name="Kramer R."/>
            <person name="Lindquist E."/>
            <person name="Lucas S."/>
            <person name="Salamov A."/>
            <person name="McFadden G.I."/>
            <person name="Lane C.E."/>
            <person name="Keeling P.J."/>
            <person name="Gray M.W."/>
            <person name="Grigoriev I.V."/>
            <person name="Archibald J.M."/>
        </authorList>
    </citation>
    <scope>NUCLEOTIDE SEQUENCE</scope>
    <source>
        <strain evidence="4">CCMP2712</strain>
    </source>
</reference>
<gene>
    <name evidence="2" type="ORF">GUITHDRAFT_135322</name>
</gene>
<dbReference type="RefSeq" id="XP_005837115.1">
    <property type="nucleotide sequence ID" value="XM_005837058.1"/>
</dbReference>
<reference evidence="2 4" key="1">
    <citation type="journal article" date="2012" name="Nature">
        <title>Algal genomes reveal evolutionary mosaicism and the fate of nucleomorphs.</title>
        <authorList>
            <consortium name="DOE Joint Genome Institute"/>
            <person name="Curtis B.A."/>
            <person name="Tanifuji G."/>
            <person name="Burki F."/>
            <person name="Gruber A."/>
            <person name="Irimia M."/>
            <person name="Maruyama S."/>
            <person name="Arias M.C."/>
            <person name="Ball S.G."/>
            <person name="Gile G.H."/>
            <person name="Hirakawa Y."/>
            <person name="Hopkins J.F."/>
            <person name="Kuo A."/>
            <person name="Rensing S.A."/>
            <person name="Schmutz J."/>
            <person name="Symeonidi A."/>
            <person name="Elias M."/>
            <person name="Eveleigh R.J."/>
            <person name="Herman E.K."/>
            <person name="Klute M.J."/>
            <person name="Nakayama T."/>
            <person name="Obornik M."/>
            <person name="Reyes-Prieto A."/>
            <person name="Armbrust E.V."/>
            <person name="Aves S.J."/>
            <person name="Beiko R.G."/>
            <person name="Coutinho P."/>
            <person name="Dacks J.B."/>
            <person name="Durnford D.G."/>
            <person name="Fast N.M."/>
            <person name="Green B.R."/>
            <person name="Grisdale C.J."/>
            <person name="Hempel F."/>
            <person name="Henrissat B."/>
            <person name="Hoppner M.P."/>
            <person name="Ishida K."/>
            <person name="Kim E."/>
            <person name="Koreny L."/>
            <person name="Kroth P.G."/>
            <person name="Liu Y."/>
            <person name="Malik S.B."/>
            <person name="Maier U.G."/>
            <person name="McRose D."/>
            <person name="Mock T."/>
            <person name="Neilson J.A."/>
            <person name="Onodera N.T."/>
            <person name="Poole A.M."/>
            <person name="Pritham E.J."/>
            <person name="Richards T.A."/>
            <person name="Rocap G."/>
            <person name="Roy S.W."/>
            <person name="Sarai C."/>
            <person name="Schaack S."/>
            <person name="Shirato S."/>
            <person name="Slamovits C.H."/>
            <person name="Spencer D.F."/>
            <person name="Suzuki S."/>
            <person name="Worden A.Z."/>
            <person name="Zauner S."/>
            <person name="Barry K."/>
            <person name="Bell C."/>
            <person name="Bharti A.K."/>
            <person name="Crow J.A."/>
            <person name="Grimwood J."/>
            <person name="Kramer R."/>
            <person name="Lindquist E."/>
            <person name="Lucas S."/>
            <person name="Salamov A."/>
            <person name="McFadden G.I."/>
            <person name="Lane C.E."/>
            <person name="Keeling P.J."/>
            <person name="Gray M.W."/>
            <person name="Grigoriev I.V."/>
            <person name="Archibald J.M."/>
        </authorList>
    </citation>
    <scope>NUCLEOTIDE SEQUENCE</scope>
    <source>
        <strain evidence="2 4">CCMP2712</strain>
    </source>
</reference>
<feature type="coiled-coil region" evidence="1">
    <location>
        <begin position="324"/>
        <end position="412"/>
    </location>
</feature>